<evidence type="ECO:0000313" key="1">
    <source>
        <dbReference type="EMBL" id="MBO8441976.1"/>
    </source>
</evidence>
<dbReference type="Proteomes" id="UP000823614">
    <property type="component" value="Unassembled WGS sequence"/>
</dbReference>
<reference evidence="1" key="2">
    <citation type="journal article" date="2021" name="PeerJ">
        <title>Extensive microbial diversity within the chicken gut microbiome revealed by metagenomics and culture.</title>
        <authorList>
            <person name="Gilroy R."/>
            <person name="Ravi A."/>
            <person name="Getino M."/>
            <person name="Pursley I."/>
            <person name="Horton D.L."/>
            <person name="Alikhan N.F."/>
            <person name="Baker D."/>
            <person name="Gharbi K."/>
            <person name="Hall N."/>
            <person name="Watson M."/>
            <person name="Adriaenssens E.M."/>
            <person name="Foster-Nyarko E."/>
            <person name="Jarju S."/>
            <person name="Secka A."/>
            <person name="Antonio M."/>
            <person name="Oren A."/>
            <person name="Chaudhuri R.R."/>
            <person name="La Ragione R."/>
            <person name="Hildebrand F."/>
            <person name="Pallen M.J."/>
        </authorList>
    </citation>
    <scope>NUCLEOTIDE SEQUENCE</scope>
    <source>
        <strain evidence="1">C6-149</strain>
    </source>
</reference>
<name>A0A9D9H8F0_9LACO</name>
<reference evidence="1" key="1">
    <citation type="submission" date="2020-10" db="EMBL/GenBank/DDBJ databases">
        <authorList>
            <person name="Gilroy R."/>
        </authorList>
    </citation>
    <scope>NUCLEOTIDE SEQUENCE</scope>
    <source>
        <strain evidence="1">C6-149</strain>
    </source>
</reference>
<organism evidence="1 2">
    <name type="scientific">Candidatus Gallilactobacillus intestinavium</name>
    <dbReference type="NCBI Taxonomy" id="2840838"/>
    <lineage>
        <taxon>Bacteria</taxon>
        <taxon>Bacillati</taxon>
        <taxon>Bacillota</taxon>
        <taxon>Bacilli</taxon>
        <taxon>Lactobacillales</taxon>
        <taxon>Lactobacillaceae</taxon>
        <taxon>Lactobacillaceae incertae sedis</taxon>
        <taxon>Candidatus Gallilactobacillus</taxon>
    </lineage>
</organism>
<gene>
    <name evidence="1" type="ORF">IAA89_06055</name>
</gene>
<accession>A0A9D9H8F0</accession>
<evidence type="ECO:0000313" key="2">
    <source>
        <dbReference type="Proteomes" id="UP000823614"/>
    </source>
</evidence>
<proteinExistence type="predicted"/>
<protein>
    <submittedName>
        <fullName evidence="1">Uncharacterized protein</fullName>
    </submittedName>
</protein>
<sequence>MLISLYQEHPETAFEDLCEPLISCITDTKQRERFDEWWDAATVEQVLDLFDKAGSVVINLTDNEINNIQNDYADETLVVEDYIKEVFFRGWFDIKINSEKFLKMTKAVVAE</sequence>
<comment type="caution">
    <text evidence="1">The sequence shown here is derived from an EMBL/GenBank/DDBJ whole genome shotgun (WGS) entry which is preliminary data.</text>
</comment>
<dbReference type="EMBL" id="JADIMP010000096">
    <property type="protein sequence ID" value="MBO8441976.1"/>
    <property type="molecule type" value="Genomic_DNA"/>
</dbReference>
<dbReference type="AlphaFoldDB" id="A0A9D9H8F0"/>